<dbReference type="Proteomes" id="UP000616839">
    <property type="component" value="Unassembled WGS sequence"/>
</dbReference>
<evidence type="ECO:0000313" key="8">
    <source>
        <dbReference type="Proteomes" id="UP000616839"/>
    </source>
</evidence>
<evidence type="ECO:0000256" key="2">
    <source>
        <dbReference type="ARBA" id="ARBA00012224"/>
    </source>
</evidence>
<dbReference type="Gene3D" id="3.40.640.10">
    <property type="entry name" value="Type I PLP-dependent aspartate aminotransferase-like (Major domain)"/>
    <property type="match status" value="1"/>
</dbReference>
<reference evidence="7" key="1">
    <citation type="submission" date="2020-09" db="EMBL/GenBank/DDBJ databases">
        <title>Nocardioides sp. strain MJB4 16S ribosomal RNA gene Genome sequencing and assembly.</title>
        <authorList>
            <person name="Kim I."/>
        </authorList>
    </citation>
    <scope>NUCLEOTIDE SEQUENCE</scope>
    <source>
        <strain evidence="7">MJB4</strain>
    </source>
</reference>
<dbReference type="SUPFAM" id="SSF53383">
    <property type="entry name" value="PLP-dependent transferases"/>
    <property type="match status" value="1"/>
</dbReference>
<evidence type="ECO:0000256" key="1">
    <source>
        <dbReference type="ARBA" id="ARBA00001933"/>
    </source>
</evidence>
<dbReference type="InterPro" id="IPR004839">
    <property type="entry name" value="Aminotransferase_I/II_large"/>
</dbReference>
<dbReference type="InterPro" id="IPR015421">
    <property type="entry name" value="PyrdxlP-dep_Trfase_major"/>
</dbReference>
<dbReference type="InterPro" id="IPR015422">
    <property type="entry name" value="PyrdxlP-dep_Trfase_small"/>
</dbReference>
<dbReference type="GO" id="GO:0030170">
    <property type="term" value="F:pyridoxal phosphate binding"/>
    <property type="evidence" value="ECO:0007669"/>
    <property type="project" value="InterPro"/>
</dbReference>
<evidence type="ECO:0000259" key="6">
    <source>
        <dbReference type="Pfam" id="PF00155"/>
    </source>
</evidence>
<evidence type="ECO:0000313" key="7">
    <source>
        <dbReference type="EMBL" id="MBD8869539.1"/>
    </source>
</evidence>
<dbReference type="InterPro" id="IPR015424">
    <property type="entry name" value="PyrdxlP-dep_Trfase"/>
</dbReference>
<dbReference type="GO" id="GO:0008483">
    <property type="term" value="F:transaminase activity"/>
    <property type="evidence" value="ECO:0007669"/>
    <property type="project" value="UniProtKB-KW"/>
</dbReference>
<comment type="cofactor">
    <cofactor evidence="1">
        <name>pyridoxal 5'-phosphate</name>
        <dbReference type="ChEBI" id="CHEBI:597326"/>
    </cofactor>
</comment>
<keyword evidence="7" id="KW-0808">Transferase</keyword>
<evidence type="ECO:0000256" key="3">
    <source>
        <dbReference type="ARBA" id="ARBA00022898"/>
    </source>
</evidence>
<comment type="similarity">
    <text evidence="5">Belongs to the class-II pyridoxal-phosphate-dependent aminotransferase family. MalY/PatB cystathionine beta-lyase subfamily.</text>
</comment>
<dbReference type="InterPro" id="IPR051798">
    <property type="entry name" value="Class-II_PLP-Dep_Aminotrans"/>
</dbReference>
<feature type="domain" description="Aminotransferase class I/classII large" evidence="6">
    <location>
        <begin position="37"/>
        <end position="369"/>
    </location>
</feature>
<evidence type="ECO:0000256" key="4">
    <source>
        <dbReference type="ARBA" id="ARBA00023239"/>
    </source>
</evidence>
<dbReference type="AlphaFoldDB" id="A0A927K3M7"/>
<dbReference type="CDD" id="cd00609">
    <property type="entry name" value="AAT_like"/>
    <property type="match status" value="1"/>
</dbReference>
<dbReference type="Gene3D" id="3.90.1150.10">
    <property type="entry name" value="Aspartate Aminotransferase, domain 1"/>
    <property type="match status" value="1"/>
</dbReference>
<sequence>MIRDLTDAEARAALPCKWGAVPEGTVPAWVAEMDLAPPEPVTDAVAEAVRRGVAGYAPFGDGGIGAALAGFASRHWGWEVPPDAAVPTADVVSGIRLALEVLCPPGPVVVPLPCYPPFREVVALSGREPVWVRTDPDSPDAALDLAAVERALDAGARTVLLCNPHNPLGRVPRRGELEGLRDLAARYGARVVSDEIHGPLTLPGATFTPYLSVDPEGIAVTSVSKSFNTAGLHCAAVVALEADDRSRLWSVPTSQNHGYSPLGMIAATVAWTECDDWLASLVARLDDQRAVLSELLAEHLPLARTRPLEATYLAWLDLRAHGVDDPAAAALGHGVRLASGQLYEPGLAGHLRLNLATTPERLGLAVTRLAAALSP</sequence>
<keyword evidence="4" id="KW-0456">Lyase</keyword>
<gene>
    <name evidence="7" type="ORF">IE331_07875</name>
</gene>
<keyword evidence="7" id="KW-0032">Aminotransferase</keyword>
<accession>A0A927K3M7</accession>
<protein>
    <recommendedName>
        <fullName evidence="2">cysteine-S-conjugate beta-lyase</fullName>
        <ecNumber evidence="2">4.4.1.13</ecNumber>
    </recommendedName>
</protein>
<dbReference type="GO" id="GO:0047804">
    <property type="term" value="F:cysteine-S-conjugate beta-lyase activity"/>
    <property type="evidence" value="ECO:0007669"/>
    <property type="project" value="UniProtKB-EC"/>
</dbReference>
<comment type="caution">
    <text evidence="7">The sequence shown here is derived from an EMBL/GenBank/DDBJ whole genome shotgun (WGS) entry which is preliminary data.</text>
</comment>
<dbReference type="PANTHER" id="PTHR43525:SF2">
    <property type="entry name" value="CYSTATHIONINE BETA-LYASE-RELATED"/>
    <property type="match status" value="1"/>
</dbReference>
<organism evidence="7 8">
    <name type="scientific">Nocardioides donggukensis</name>
    <dbReference type="NCBI Taxonomy" id="2774019"/>
    <lineage>
        <taxon>Bacteria</taxon>
        <taxon>Bacillati</taxon>
        <taxon>Actinomycetota</taxon>
        <taxon>Actinomycetes</taxon>
        <taxon>Propionibacteriales</taxon>
        <taxon>Nocardioidaceae</taxon>
        <taxon>Nocardioides</taxon>
    </lineage>
</organism>
<keyword evidence="8" id="KW-1185">Reference proteome</keyword>
<keyword evidence="3" id="KW-0663">Pyridoxal phosphate</keyword>
<dbReference type="Pfam" id="PF00155">
    <property type="entry name" value="Aminotran_1_2"/>
    <property type="match status" value="1"/>
</dbReference>
<name>A0A927K3M7_9ACTN</name>
<dbReference type="EMBL" id="JACYXZ010000002">
    <property type="protein sequence ID" value="MBD8869539.1"/>
    <property type="molecule type" value="Genomic_DNA"/>
</dbReference>
<dbReference type="EC" id="4.4.1.13" evidence="2"/>
<dbReference type="PANTHER" id="PTHR43525">
    <property type="entry name" value="PROTEIN MALY"/>
    <property type="match status" value="1"/>
</dbReference>
<evidence type="ECO:0000256" key="5">
    <source>
        <dbReference type="ARBA" id="ARBA00037974"/>
    </source>
</evidence>
<dbReference type="RefSeq" id="WP_192142304.1">
    <property type="nucleotide sequence ID" value="NZ_JACYXZ010000002.1"/>
</dbReference>
<proteinExistence type="inferred from homology"/>